<evidence type="ECO:0000256" key="10">
    <source>
        <dbReference type="ARBA" id="ARBA00047996"/>
    </source>
</evidence>
<dbReference type="OrthoDB" id="1627372at2"/>
<dbReference type="GO" id="GO:0005886">
    <property type="term" value="C:plasma membrane"/>
    <property type="evidence" value="ECO:0007669"/>
    <property type="project" value="UniProtKB-SubCell"/>
</dbReference>
<keyword evidence="4" id="KW-0997">Cell inner membrane</keyword>
<keyword evidence="8 11" id="KW-1133">Transmembrane helix</keyword>
<feature type="transmembrane region" description="Helical" evidence="11">
    <location>
        <begin position="168"/>
        <end position="188"/>
    </location>
</feature>
<feature type="transmembrane region" description="Helical" evidence="11">
    <location>
        <begin position="309"/>
        <end position="327"/>
    </location>
</feature>
<feature type="transmembrane region" description="Helical" evidence="11">
    <location>
        <begin position="259"/>
        <end position="282"/>
    </location>
</feature>
<evidence type="ECO:0000256" key="4">
    <source>
        <dbReference type="ARBA" id="ARBA00022519"/>
    </source>
</evidence>
<dbReference type="InterPro" id="IPR018227">
    <property type="entry name" value="Amino_acid_transport_2"/>
</dbReference>
<dbReference type="GO" id="GO:0015171">
    <property type="term" value="F:amino acid transmembrane transporter activity"/>
    <property type="evidence" value="ECO:0007669"/>
    <property type="project" value="InterPro"/>
</dbReference>
<keyword evidence="7" id="KW-0029">Amino-acid transport</keyword>
<dbReference type="InterPro" id="IPR004694">
    <property type="entry name" value="Hydroxy_aa_transpt"/>
</dbReference>
<dbReference type="RefSeq" id="WP_042846536.1">
    <property type="nucleotide sequence ID" value="NZ_ABEXNG020000068.1"/>
</dbReference>
<feature type="transmembrane region" description="Helical" evidence="11">
    <location>
        <begin position="216"/>
        <end position="238"/>
    </location>
</feature>
<feature type="transmembrane region" description="Helical" evidence="11">
    <location>
        <begin position="53"/>
        <end position="71"/>
    </location>
</feature>
<feature type="transmembrane region" description="Helical" evidence="11">
    <location>
        <begin position="416"/>
        <end position="437"/>
    </location>
</feature>
<dbReference type="PANTHER" id="PTHR35334">
    <property type="entry name" value="SERINE TRANSPORTER"/>
    <property type="match status" value="1"/>
</dbReference>
<dbReference type="PANTHER" id="PTHR35334:SF2">
    <property type="entry name" value="SERINE TRANSPORTER SDAC"/>
    <property type="match status" value="1"/>
</dbReference>
<feature type="transmembrane region" description="Helical" evidence="11">
    <location>
        <begin position="104"/>
        <end position="124"/>
    </location>
</feature>
<evidence type="ECO:0000313" key="12">
    <source>
        <dbReference type="EMBL" id="MBX6979181.1"/>
    </source>
</evidence>
<proteinExistence type="predicted"/>
<accession>A0A1J0E4N6</accession>
<comment type="catalytic activity">
    <reaction evidence="10">
        <text>L-serine(in) + H(+)(in) = L-serine(out) + H(+)(out)</text>
        <dbReference type="Rhea" id="RHEA:28887"/>
        <dbReference type="ChEBI" id="CHEBI:15378"/>
        <dbReference type="ChEBI" id="CHEBI:33384"/>
    </reaction>
    <physiologicalReaction direction="right-to-left" evidence="10">
        <dbReference type="Rhea" id="RHEA:28889"/>
    </physiologicalReaction>
</comment>
<reference evidence="12" key="1">
    <citation type="submission" date="2019-02" db="EMBL/GenBank/DDBJ databases">
        <title>Genomic characterization of isolates from hospital effluents in KZN, South Africa.</title>
        <authorList>
            <person name="Ntshobeni N."/>
            <person name="Allam M."/>
            <person name="Ismail A."/>
            <person name="Amoako D."/>
            <person name="Essack S."/>
            <person name="Chenia H."/>
        </authorList>
    </citation>
    <scope>NUCLEOTIDE SEQUENCE</scope>
    <source>
        <strain evidence="12">AFE97_S1</strain>
    </source>
</reference>
<comment type="subcellular location">
    <subcellularLocation>
        <location evidence="1">Cell inner membrane</location>
        <topology evidence="1">Multi-pass membrane protein</topology>
    </subcellularLocation>
</comment>
<evidence type="ECO:0000256" key="6">
    <source>
        <dbReference type="ARBA" id="ARBA00022847"/>
    </source>
</evidence>
<dbReference type="KEGG" id="prg:RB151_012540"/>
<keyword evidence="2" id="KW-0813">Transport</keyword>
<gene>
    <name evidence="12" type="ORF">EX242_02740</name>
</gene>
<evidence type="ECO:0000256" key="8">
    <source>
        <dbReference type="ARBA" id="ARBA00022989"/>
    </source>
</evidence>
<evidence type="ECO:0000256" key="1">
    <source>
        <dbReference type="ARBA" id="ARBA00004429"/>
    </source>
</evidence>
<feature type="transmembrane region" description="Helical" evidence="11">
    <location>
        <begin position="28"/>
        <end position="47"/>
    </location>
</feature>
<keyword evidence="5 11" id="KW-0812">Transmembrane</keyword>
<feature type="transmembrane region" description="Helical" evidence="11">
    <location>
        <begin position="386"/>
        <end position="404"/>
    </location>
</feature>
<feature type="transmembrane region" description="Helical" evidence="11">
    <location>
        <begin position="360"/>
        <end position="380"/>
    </location>
</feature>
<evidence type="ECO:0000256" key="11">
    <source>
        <dbReference type="SAM" id="Phobius"/>
    </source>
</evidence>
<evidence type="ECO:0000256" key="5">
    <source>
        <dbReference type="ARBA" id="ARBA00022692"/>
    </source>
</evidence>
<feature type="transmembrane region" description="Helical" evidence="11">
    <location>
        <begin position="144"/>
        <end position="161"/>
    </location>
</feature>
<dbReference type="GO" id="GO:0015293">
    <property type="term" value="F:symporter activity"/>
    <property type="evidence" value="ECO:0007669"/>
    <property type="project" value="UniProtKB-KW"/>
</dbReference>
<evidence type="ECO:0000313" key="13">
    <source>
        <dbReference type="Proteomes" id="UP000824410"/>
    </source>
</evidence>
<dbReference type="EMBL" id="SHDO01000003">
    <property type="protein sequence ID" value="MBX6979181.1"/>
    <property type="molecule type" value="Genomic_DNA"/>
</dbReference>
<comment type="caution">
    <text evidence="12">The sequence shown here is derived from an EMBL/GenBank/DDBJ whole genome shotgun (WGS) entry which is preliminary data.</text>
</comment>
<keyword evidence="3" id="KW-1003">Cell membrane</keyword>
<evidence type="ECO:0000256" key="7">
    <source>
        <dbReference type="ARBA" id="ARBA00022970"/>
    </source>
</evidence>
<organism evidence="12 13">
    <name type="scientific">Providencia rettgeri</name>
    <dbReference type="NCBI Taxonomy" id="587"/>
    <lineage>
        <taxon>Bacteria</taxon>
        <taxon>Pseudomonadati</taxon>
        <taxon>Pseudomonadota</taxon>
        <taxon>Gammaproteobacteria</taxon>
        <taxon>Enterobacterales</taxon>
        <taxon>Morganellaceae</taxon>
        <taxon>Providencia</taxon>
    </lineage>
</organism>
<protein>
    <submittedName>
        <fullName evidence="12">HAAAP family serine/threonine permease</fullName>
    </submittedName>
</protein>
<dbReference type="Proteomes" id="UP000824410">
    <property type="component" value="Unassembled WGS sequence"/>
</dbReference>
<evidence type="ECO:0000256" key="3">
    <source>
        <dbReference type="ARBA" id="ARBA00022475"/>
    </source>
</evidence>
<sequence length="438" mass="47926">MDATKVGSIDKTASQTVNSNAWRKTDTVWMLGLYGTAIGAGVLFLPINAGMSGLLPVLLMLVLAFPMTFFAHRGLTRFVLSGSKPDTDITGVVEEHFGRTAGNWITLLYFFAIYPILLVYGVSITNNVNKFLTELLGVGAPPRWLLALILVGGVMAIVAFGEKYIVKVMSMLVFPFIAVLVAFSLYMIPHWSGDVLNTLTFEGITEATKNTGGQSIWITIWLTIPVMVFAFNHSPIISAFSVAKREEYGDAAEKKCSRILASAHVLMVLTVMFFVISCVFTLSSADLAQAKAQNISILDYLSGYFDQPFIKYAAAIIAFIAIIKSFLGHYLGAREGFNGLVERAYRAKGKTVDVRKLNRGTAIFMLVTTWIVATLNPGVLDIIESLGGPVIAILLFLMPMYAINKVPAMRKYADKISNVFIVIMGLVAISAAIYKLFF</sequence>
<evidence type="ECO:0000256" key="2">
    <source>
        <dbReference type="ARBA" id="ARBA00022448"/>
    </source>
</evidence>
<dbReference type="Pfam" id="PF03222">
    <property type="entry name" value="Trp_Tyr_perm"/>
    <property type="match status" value="1"/>
</dbReference>
<dbReference type="AlphaFoldDB" id="A0A1J0E4N6"/>
<dbReference type="NCBIfam" id="TIGR00814">
    <property type="entry name" value="stp"/>
    <property type="match status" value="1"/>
</dbReference>
<evidence type="ECO:0000256" key="9">
    <source>
        <dbReference type="ARBA" id="ARBA00023136"/>
    </source>
</evidence>
<keyword evidence="6" id="KW-0769">Symport</keyword>
<keyword evidence="9 11" id="KW-0472">Membrane</keyword>
<name>A0A1J0E4N6_PRORE</name>